<accession>A0ABQ5FIH0</accession>
<sequence>MAAEVPQTLEYRGGQLNAAPVLEHVNTEILKENQNLRNELKELTSITETWLNSSNESGPKDLVFVKSSADNSNMPITSGNKPRLSEVDDFTFPNHDTGKVPLDESQRNTTDPSVAVTDSSAI</sequence>
<feature type="compositionally biased region" description="Polar residues" evidence="1">
    <location>
        <begin position="107"/>
        <end position="122"/>
    </location>
</feature>
<gene>
    <name evidence="2" type="ORF">Tco_1006221</name>
</gene>
<dbReference type="EMBL" id="BQNB010017396">
    <property type="protein sequence ID" value="GJT62688.1"/>
    <property type="molecule type" value="Genomic_DNA"/>
</dbReference>
<proteinExistence type="predicted"/>
<evidence type="ECO:0000313" key="3">
    <source>
        <dbReference type="Proteomes" id="UP001151760"/>
    </source>
</evidence>
<organism evidence="2 3">
    <name type="scientific">Tanacetum coccineum</name>
    <dbReference type="NCBI Taxonomy" id="301880"/>
    <lineage>
        <taxon>Eukaryota</taxon>
        <taxon>Viridiplantae</taxon>
        <taxon>Streptophyta</taxon>
        <taxon>Embryophyta</taxon>
        <taxon>Tracheophyta</taxon>
        <taxon>Spermatophyta</taxon>
        <taxon>Magnoliopsida</taxon>
        <taxon>eudicotyledons</taxon>
        <taxon>Gunneridae</taxon>
        <taxon>Pentapetalae</taxon>
        <taxon>asterids</taxon>
        <taxon>campanulids</taxon>
        <taxon>Asterales</taxon>
        <taxon>Asteraceae</taxon>
        <taxon>Asteroideae</taxon>
        <taxon>Anthemideae</taxon>
        <taxon>Anthemidinae</taxon>
        <taxon>Tanacetum</taxon>
    </lineage>
</organism>
<protein>
    <submittedName>
        <fullName evidence="2">Uncharacterized protein</fullName>
    </submittedName>
</protein>
<dbReference type="Proteomes" id="UP001151760">
    <property type="component" value="Unassembled WGS sequence"/>
</dbReference>
<reference evidence="2" key="2">
    <citation type="submission" date="2022-01" db="EMBL/GenBank/DDBJ databases">
        <authorList>
            <person name="Yamashiro T."/>
            <person name="Shiraishi A."/>
            <person name="Satake H."/>
            <person name="Nakayama K."/>
        </authorList>
    </citation>
    <scope>NUCLEOTIDE SEQUENCE</scope>
</reference>
<comment type="caution">
    <text evidence="2">The sequence shown here is derived from an EMBL/GenBank/DDBJ whole genome shotgun (WGS) entry which is preliminary data.</text>
</comment>
<feature type="region of interest" description="Disordered" evidence="1">
    <location>
        <begin position="70"/>
        <end position="122"/>
    </location>
</feature>
<reference evidence="2" key="1">
    <citation type="journal article" date="2022" name="Int. J. Mol. Sci.">
        <title>Draft Genome of Tanacetum Coccineum: Genomic Comparison of Closely Related Tanacetum-Family Plants.</title>
        <authorList>
            <person name="Yamashiro T."/>
            <person name="Shiraishi A."/>
            <person name="Nakayama K."/>
            <person name="Satake H."/>
        </authorList>
    </citation>
    <scope>NUCLEOTIDE SEQUENCE</scope>
</reference>
<feature type="compositionally biased region" description="Basic and acidic residues" evidence="1">
    <location>
        <begin position="96"/>
        <end position="106"/>
    </location>
</feature>
<evidence type="ECO:0000313" key="2">
    <source>
        <dbReference type="EMBL" id="GJT62688.1"/>
    </source>
</evidence>
<keyword evidence="3" id="KW-1185">Reference proteome</keyword>
<name>A0ABQ5FIH0_9ASTR</name>
<evidence type="ECO:0000256" key="1">
    <source>
        <dbReference type="SAM" id="MobiDB-lite"/>
    </source>
</evidence>
<feature type="compositionally biased region" description="Polar residues" evidence="1">
    <location>
        <begin position="70"/>
        <end position="80"/>
    </location>
</feature>